<evidence type="ECO:0000313" key="3">
    <source>
        <dbReference type="EMBL" id="MFC3671230.1"/>
    </source>
</evidence>
<dbReference type="InterPro" id="IPR025877">
    <property type="entry name" value="MobA-like_NTP_Trfase"/>
</dbReference>
<evidence type="ECO:0000313" key="4">
    <source>
        <dbReference type="Proteomes" id="UP001595683"/>
    </source>
</evidence>
<dbReference type="EMBL" id="JBHRYE010000011">
    <property type="protein sequence ID" value="MFC3671230.1"/>
    <property type="molecule type" value="Genomic_DNA"/>
</dbReference>
<gene>
    <name evidence="3" type="ORF">ACFOOT_07330</name>
</gene>
<protein>
    <submittedName>
        <fullName evidence="3">NTP transferase domain-containing protein</fullName>
    </submittedName>
</protein>
<feature type="domain" description="MobA-like NTP transferase" evidence="2">
    <location>
        <begin position="7"/>
        <end position="130"/>
    </location>
</feature>
<sequence length="253" mass="26818">MTGFSALVLAGSRGPDDPVAASEGVTAKALVEVDGETMLSRVIHALRTAGATRIAVAASDPAVAALAGDMGCAIVPAAAGPSESAARGFALLGAPMLLTTADHALLQPGWISDFQNATAPDADVSVLLARRDVVERAVPDTQRTWLRFADGQWSGCNLFYFATPRAVQAFALWQAVERDRKRPWRIVWRLGPWLLLRYALGRLSLREAMAQLGRRAGLAVEAVPSPHGLAAVDVDKPADLALVRRIVEQQGPA</sequence>
<name>A0ABV7V2B0_9SPHN</name>
<dbReference type="Gene3D" id="3.90.550.10">
    <property type="entry name" value="Spore Coat Polysaccharide Biosynthesis Protein SpsA, Chain A"/>
    <property type="match status" value="1"/>
</dbReference>
<dbReference type="InterPro" id="IPR029044">
    <property type="entry name" value="Nucleotide-diphossugar_trans"/>
</dbReference>
<dbReference type="RefSeq" id="WP_191322500.1">
    <property type="nucleotide sequence ID" value="NZ_BMZP01000001.1"/>
</dbReference>
<dbReference type="Proteomes" id="UP001595683">
    <property type="component" value="Unassembled WGS sequence"/>
</dbReference>
<dbReference type="Pfam" id="PF12804">
    <property type="entry name" value="NTP_transf_3"/>
    <property type="match status" value="1"/>
</dbReference>
<evidence type="ECO:0000256" key="1">
    <source>
        <dbReference type="ARBA" id="ARBA00022842"/>
    </source>
</evidence>
<proteinExistence type="predicted"/>
<keyword evidence="1" id="KW-0460">Magnesium</keyword>
<accession>A0ABV7V2B0</accession>
<dbReference type="SUPFAM" id="SSF53448">
    <property type="entry name" value="Nucleotide-diphospho-sugar transferases"/>
    <property type="match status" value="1"/>
</dbReference>
<comment type="caution">
    <text evidence="3">The sequence shown here is derived from an EMBL/GenBank/DDBJ whole genome shotgun (WGS) entry which is preliminary data.</text>
</comment>
<evidence type="ECO:0000259" key="2">
    <source>
        <dbReference type="Pfam" id="PF12804"/>
    </source>
</evidence>
<organism evidence="3 4">
    <name type="scientific">Novosphingobium pokkalii</name>
    <dbReference type="NCBI Taxonomy" id="1770194"/>
    <lineage>
        <taxon>Bacteria</taxon>
        <taxon>Pseudomonadati</taxon>
        <taxon>Pseudomonadota</taxon>
        <taxon>Alphaproteobacteria</taxon>
        <taxon>Sphingomonadales</taxon>
        <taxon>Sphingomonadaceae</taxon>
        <taxon>Novosphingobium</taxon>
    </lineage>
</organism>
<keyword evidence="4" id="KW-1185">Reference proteome</keyword>
<dbReference type="GO" id="GO:0016740">
    <property type="term" value="F:transferase activity"/>
    <property type="evidence" value="ECO:0007669"/>
    <property type="project" value="UniProtKB-KW"/>
</dbReference>
<keyword evidence="3" id="KW-0808">Transferase</keyword>
<reference evidence="4" key="1">
    <citation type="journal article" date="2019" name="Int. J. Syst. Evol. Microbiol.">
        <title>The Global Catalogue of Microorganisms (GCM) 10K type strain sequencing project: providing services to taxonomists for standard genome sequencing and annotation.</title>
        <authorList>
            <consortium name="The Broad Institute Genomics Platform"/>
            <consortium name="The Broad Institute Genome Sequencing Center for Infectious Disease"/>
            <person name="Wu L."/>
            <person name="Ma J."/>
        </authorList>
    </citation>
    <scope>NUCLEOTIDE SEQUENCE [LARGE SCALE GENOMIC DNA]</scope>
    <source>
        <strain evidence="4">KCTC 42224</strain>
    </source>
</reference>